<sequence length="470" mass="52530">MINRRTLLRALGAGASVTIAGGSIVGCTDRPVGDDRDPDTVRVWGVSNSFEETQTAVLEAFSEQHPEIKVNVSVAPDNGAGDNSPVITAVRGRTGPDIFWMDRFNGAQYASLGLLEPIDSLIEEYEKVSPEEFMSNWVKFATDELFYDGQYYGLPLDTDTRALFYNKDLAEEADIDPDLLDPETGPMTIEQMWEINDSFNIQDSRGTYEKLTWIPWDDQGSLLMWAYAYGVSMFNNESCNVTLDSDEMLNVAKIYAEWADRLDFPRVDAFKATYQPPNAPPSQTSFFSGRQLFQISVPDSVGSLKKYKPDLRYGLTHLPIADSGGEPFNWAGGFSFAMPKGSSMSKSAWELMKFYAGYEGQKIYMPGIAKIPTYVEAAKDREAYDPAIQFFVDQMPYAQSRLPLPVGTKIWDAMFTLQDSLNQKSQSPEDAVTIAQEYVNPTMQQFCPIELPEGFGQPDPNFLPEDADSM</sequence>
<dbReference type="Gene3D" id="3.40.190.10">
    <property type="entry name" value="Periplasmic binding protein-like II"/>
    <property type="match status" value="1"/>
</dbReference>
<keyword evidence="2" id="KW-0813">Transport</keyword>
<protein>
    <recommendedName>
        <fullName evidence="6">ABC transporter substrate-binding protein</fullName>
    </recommendedName>
</protein>
<dbReference type="PANTHER" id="PTHR30061">
    <property type="entry name" value="MALTOSE-BINDING PERIPLASMIC PROTEIN"/>
    <property type="match status" value="1"/>
</dbReference>
<keyword evidence="3" id="KW-0732">Signal</keyword>
<dbReference type="InterPro" id="IPR006059">
    <property type="entry name" value="SBP"/>
</dbReference>
<evidence type="ECO:0000256" key="1">
    <source>
        <dbReference type="ARBA" id="ARBA00008520"/>
    </source>
</evidence>
<proteinExistence type="inferred from homology"/>
<dbReference type="GO" id="GO:0055052">
    <property type="term" value="C:ATP-binding cassette (ABC) transporter complex, substrate-binding subunit-containing"/>
    <property type="evidence" value="ECO:0007669"/>
    <property type="project" value="TreeGrafter"/>
</dbReference>
<keyword evidence="5" id="KW-1185">Reference proteome</keyword>
<evidence type="ECO:0000313" key="5">
    <source>
        <dbReference type="Proteomes" id="UP000218598"/>
    </source>
</evidence>
<dbReference type="RefSeq" id="WP_096196939.1">
    <property type="nucleotide sequence ID" value="NZ_BAAAIQ010000033.1"/>
</dbReference>
<dbReference type="Proteomes" id="UP000218598">
    <property type="component" value="Unassembled WGS sequence"/>
</dbReference>
<gene>
    <name evidence="4" type="ORF">CIK66_07765</name>
</gene>
<dbReference type="GO" id="GO:0015768">
    <property type="term" value="P:maltose transport"/>
    <property type="evidence" value="ECO:0007669"/>
    <property type="project" value="TreeGrafter"/>
</dbReference>
<comment type="caution">
    <text evidence="4">The sequence shown here is derived from an EMBL/GenBank/DDBJ whole genome shotgun (WGS) entry which is preliminary data.</text>
</comment>
<evidence type="ECO:0000256" key="3">
    <source>
        <dbReference type="ARBA" id="ARBA00022729"/>
    </source>
</evidence>
<organism evidence="4 5">
    <name type="scientific">Brachybacterium alimentarium</name>
    <dbReference type="NCBI Taxonomy" id="47845"/>
    <lineage>
        <taxon>Bacteria</taxon>
        <taxon>Bacillati</taxon>
        <taxon>Actinomycetota</taxon>
        <taxon>Actinomycetes</taxon>
        <taxon>Micrococcales</taxon>
        <taxon>Dermabacteraceae</taxon>
        <taxon>Brachybacterium</taxon>
    </lineage>
</organism>
<comment type="similarity">
    <text evidence="1">Belongs to the bacterial solute-binding protein 1 family.</text>
</comment>
<evidence type="ECO:0000313" key="4">
    <source>
        <dbReference type="EMBL" id="PCC39603.1"/>
    </source>
</evidence>
<dbReference type="Pfam" id="PF01547">
    <property type="entry name" value="SBP_bac_1"/>
    <property type="match status" value="1"/>
</dbReference>
<dbReference type="GO" id="GO:0042956">
    <property type="term" value="P:maltodextrin transmembrane transport"/>
    <property type="evidence" value="ECO:0007669"/>
    <property type="project" value="TreeGrafter"/>
</dbReference>
<dbReference type="AlphaFoldDB" id="A0A2A3YJX8"/>
<accession>A0A2A3YJX8</accession>
<reference evidence="4 5" key="1">
    <citation type="journal article" date="2017" name="Elife">
        <title>Extensive horizontal gene transfer in cheese-associated bacteria.</title>
        <authorList>
            <person name="Bonham K.S."/>
            <person name="Wolfe B.E."/>
            <person name="Dutton R.J."/>
        </authorList>
    </citation>
    <scope>NUCLEOTIDE SEQUENCE [LARGE SCALE GENOMIC DNA]</scope>
    <source>
        <strain evidence="4 5">341_9</strain>
    </source>
</reference>
<dbReference type="GO" id="GO:1901982">
    <property type="term" value="F:maltose binding"/>
    <property type="evidence" value="ECO:0007669"/>
    <property type="project" value="TreeGrafter"/>
</dbReference>
<dbReference type="SUPFAM" id="SSF53850">
    <property type="entry name" value="Periplasmic binding protein-like II"/>
    <property type="match status" value="1"/>
</dbReference>
<evidence type="ECO:0000256" key="2">
    <source>
        <dbReference type="ARBA" id="ARBA00022448"/>
    </source>
</evidence>
<dbReference type="PROSITE" id="PS51257">
    <property type="entry name" value="PROKAR_LIPOPROTEIN"/>
    <property type="match status" value="1"/>
</dbReference>
<evidence type="ECO:0008006" key="6">
    <source>
        <dbReference type="Google" id="ProtNLM"/>
    </source>
</evidence>
<name>A0A2A3YJX8_9MICO</name>
<dbReference type="OrthoDB" id="9795467at2"/>
<dbReference type="PANTHER" id="PTHR30061:SF50">
    <property type="entry name" value="MALTOSE_MALTODEXTRIN-BINDING PERIPLASMIC PROTEIN"/>
    <property type="match status" value="1"/>
</dbReference>
<dbReference type="EMBL" id="NRGR01000013">
    <property type="protein sequence ID" value="PCC39603.1"/>
    <property type="molecule type" value="Genomic_DNA"/>
</dbReference>